<reference evidence="10" key="2">
    <citation type="submission" date="2025-08" db="UniProtKB">
        <authorList>
            <consortium name="Ensembl"/>
        </authorList>
    </citation>
    <scope>IDENTIFICATION</scope>
</reference>
<dbReference type="jPOST" id="A0A0D9R948"/>
<dbReference type="InterPro" id="IPR035970">
    <property type="entry name" value="60S_ribosomal_eL19_sf"/>
</dbReference>
<dbReference type="InterPro" id="IPR015972">
    <property type="entry name" value="Ribosomal_eL19_dom1"/>
</dbReference>
<dbReference type="GeneTree" id="ENSGT00390000012628"/>
<dbReference type="InterPro" id="IPR057260">
    <property type="entry name" value="Ribosomal_L19e_C"/>
</dbReference>
<dbReference type="STRING" id="60711.ENSCSAP00000005137"/>
<proteinExistence type="inferred from homology"/>
<dbReference type="InterPro" id="IPR033935">
    <property type="entry name" value="Ribosomal_eL19_euk"/>
</dbReference>
<dbReference type="SUPFAM" id="SSF48140">
    <property type="entry name" value="Ribosomal protein L19 (L19e)"/>
    <property type="match status" value="1"/>
</dbReference>
<dbReference type="InterPro" id="IPR039547">
    <property type="entry name" value="Ribosomal_eL19"/>
</dbReference>
<accession>A0A0D9R948</accession>
<evidence type="ECO:0000259" key="9">
    <source>
        <dbReference type="SMART" id="SM01416"/>
    </source>
</evidence>
<name>A0A0D9R948_CHLSB</name>
<dbReference type="GO" id="GO:0022625">
    <property type="term" value="C:cytosolic large ribosomal subunit"/>
    <property type="evidence" value="ECO:0007669"/>
    <property type="project" value="InterPro"/>
</dbReference>
<evidence type="ECO:0000256" key="6">
    <source>
        <dbReference type="ARBA" id="ARBA00034092"/>
    </source>
</evidence>
<evidence type="ECO:0000256" key="4">
    <source>
        <dbReference type="ARBA" id="ARBA00022980"/>
    </source>
</evidence>
<protein>
    <recommendedName>
        <fullName evidence="7">Large ribosomal subunit protein eL19</fullName>
    </recommendedName>
    <alternativeName>
        <fullName evidence="8">60S ribosomal protein L19</fullName>
    </alternativeName>
</protein>
<dbReference type="EMBL" id="AQIB01003938">
    <property type="status" value="NOT_ANNOTATED_CDS"/>
    <property type="molecule type" value="Genomic_DNA"/>
</dbReference>
<sequence length="166" mass="19273">PKVLGLQKRFASSVLRCGKKKVWLDPNETSEIANASSHQQIQKLIKDGLIICKPVMVRSPAPRQKNTLAGRKGRHRGIGKREGTTNVRMPEVTWIRRMRILLLLRRYRESKKIGRHMYHSLYLKVKGNVFKHKRILLEHIHKLKADKACKKLLADQAEARRSKTKE</sequence>
<keyword evidence="3" id="KW-0164">Citrullination</keyword>
<comment type="function">
    <text evidence="6">Component of the large ribosomal subunit. The ribosome is a large ribonucleoprotein complex responsible for the synthesis of proteins in the cell.</text>
</comment>
<keyword evidence="5" id="KW-0687">Ribonucleoprotein</keyword>
<dbReference type="AlphaFoldDB" id="A0A0D9R948"/>
<dbReference type="Ensembl" id="ENSCSAT00000006945.1">
    <property type="protein sequence ID" value="ENSCSAP00000005137.1"/>
    <property type="gene ID" value="ENSCSAG00000008880.1"/>
</dbReference>
<evidence type="ECO:0000313" key="11">
    <source>
        <dbReference type="Proteomes" id="UP000029965"/>
    </source>
</evidence>
<evidence type="ECO:0000256" key="3">
    <source>
        <dbReference type="ARBA" id="ARBA00022934"/>
    </source>
</evidence>
<reference evidence="10" key="3">
    <citation type="submission" date="2025-09" db="UniProtKB">
        <authorList>
            <consortium name="Ensembl"/>
        </authorList>
    </citation>
    <scope>IDENTIFICATION</scope>
</reference>
<dbReference type="InterPro" id="IPR057259">
    <property type="entry name" value="Ribosomal_L19e"/>
</dbReference>
<dbReference type="Proteomes" id="UP000029965">
    <property type="component" value="Chromosome 10"/>
</dbReference>
<reference evidence="10 11" key="1">
    <citation type="submission" date="2014-03" db="EMBL/GenBank/DDBJ databases">
        <authorList>
            <person name="Warren W."/>
            <person name="Wilson R.K."/>
        </authorList>
    </citation>
    <scope>NUCLEOTIDE SEQUENCE</scope>
</reference>
<comment type="subunit">
    <text evidence="2">Component of the large ribosomal subunit.</text>
</comment>
<dbReference type="GO" id="GO:0003735">
    <property type="term" value="F:structural constituent of ribosome"/>
    <property type="evidence" value="ECO:0007669"/>
    <property type="project" value="InterPro"/>
</dbReference>
<keyword evidence="4" id="KW-0689">Ribosomal protein</keyword>
<keyword evidence="11" id="KW-1185">Reference proteome</keyword>
<dbReference type="GO" id="GO:0003723">
    <property type="term" value="F:RNA binding"/>
    <property type="evidence" value="ECO:0007669"/>
    <property type="project" value="InterPro"/>
</dbReference>
<comment type="similarity">
    <text evidence="1">Belongs to the eukaryotic ribosomal protein eL19 family.</text>
</comment>
<dbReference type="Pfam" id="PF01280">
    <property type="entry name" value="Ribosomal_L19e"/>
    <property type="match status" value="1"/>
</dbReference>
<evidence type="ECO:0000256" key="5">
    <source>
        <dbReference type="ARBA" id="ARBA00023274"/>
    </source>
</evidence>
<dbReference type="FunFam" id="1.10.1650.10:FF:000001">
    <property type="entry name" value="Ribosomal protein L19"/>
    <property type="match status" value="1"/>
</dbReference>
<dbReference type="GO" id="GO:0006412">
    <property type="term" value="P:translation"/>
    <property type="evidence" value="ECO:0007669"/>
    <property type="project" value="InterPro"/>
</dbReference>
<evidence type="ECO:0000256" key="2">
    <source>
        <dbReference type="ARBA" id="ARBA00011133"/>
    </source>
</evidence>
<dbReference type="Pfam" id="PF25476">
    <property type="entry name" value="Ribosomal_L19e_C"/>
    <property type="match status" value="1"/>
</dbReference>
<dbReference type="Gene3D" id="1.10.1650.10">
    <property type="match status" value="1"/>
</dbReference>
<feature type="domain" description="Large ribosomal subunit protein eL19" evidence="9">
    <location>
        <begin position="3"/>
        <end position="144"/>
    </location>
</feature>
<dbReference type="FunFam" id="1.10.1200.240:FF:000001">
    <property type="entry name" value="Ribosomal protein L19"/>
    <property type="match status" value="1"/>
</dbReference>
<dbReference type="PANTHER" id="PTHR10722">
    <property type="entry name" value="60S RIBOSOMAL PROTEIN L19"/>
    <property type="match status" value="1"/>
</dbReference>
<dbReference type="InterPro" id="IPR000196">
    <property type="entry name" value="Ribosomal_eL19_dom"/>
</dbReference>
<dbReference type="CDD" id="cd01417">
    <property type="entry name" value="Ribosomal_L19e_E"/>
    <property type="match status" value="1"/>
</dbReference>
<dbReference type="Bgee" id="ENSCSAG00000008880">
    <property type="expression patterns" value="Expressed in blood"/>
</dbReference>
<dbReference type="SMART" id="SM01416">
    <property type="entry name" value="Ribosomal_L19e"/>
    <property type="match status" value="1"/>
</dbReference>
<evidence type="ECO:0000256" key="8">
    <source>
        <dbReference type="ARBA" id="ARBA00035324"/>
    </source>
</evidence>
<organism evidence="10 11">
    <name type="scientific">Chlorocebus sabaeus</name>
    <name type="common">Green monkey</name>
    <name type="synonym">Simia sabaea</name>
    <dbReference type="NCBI Taxonomy" id="60711"/>
    <lineage>
        <taxon>Eukaryota</taxon>
        <taxon>Metazoa</taxon>
        <taxon>Chordata</taxon>
        <taxon>Craniata</taxon>
        <taxon>Vertebrata</taxon>
        <taxon>Euteleostomi</taxon>
        <taxon>Mammalia</taxon>
        <taxon>Eutheria</taxon>
        <taxon>Euarchontoglires</taxon>
        <taxon>Primates</taxon>
        <taxon>Haplorrhini</taxon>
        <taxon>Catarrhini</taxon>
        <taxon>Cercopithecidae</taxon>
        <taxon>Cercopithecinae</taxon>
        <taxon>Chlorocebus</taxon>
    </lineage>
</organism>
<evidence type="ECO:0000313" key="10">
    <source>
        <dbReference type="Ensembl" id="ENSCSAP00000005137.1"/>
    </source>
</evidence>
<evidence type="ECO:0000256" key="1">
    <source>
        <dbReference type="ARBA" id="ARBA00011082"/>
    </source>
</evidence>
<dbReference type="Gene3D" id="1.10.1200.240">
    <property type="match status" value="1"/>
</dbReference>
<evidence type="ECO:0000256" key="7">
    <source>
        <dbReference type="ARBA" id="ARBA00035217"/>
    </source>
</evidence>
<dbReference type="eggNOG" id="KOG1696">
    <property type="taxonomic scope" value="Eukaryota"/>
</dbReference>